<protein>
    <submittedName>
        <fullName evidence="2">Uncharacterized protein</fullName>
    </submittedName>
</protein>
<evidence type="ECO:0000313" key="2">
    <source>
        <dbReference type="EMBL" id="QLY80426.1"/>
    </source>
</evidence>
<dbReference type="KEGG" id="cint:HZF06_02245"/>
<feature type="transmembrane region" description="Helical" evidence="1">
    <location>
        <begin position="43"/>
        <end position="61"/>
    </location>
</feature>
<sequence>MGKRSLKKQLIYVCTGTIILEILYSLSKLVMKYKLNIEGTMDKVISALIIVAVVYIVTITSNSKIVKGKL</sequence>
<gene>
    <name evidence="2" type="ORF">HZF06_02245</name>
</gene>
<dbReference type="RefSeq" id="WP_181602271.1">
    <property type="nucleotide sequence ID" value="NZ_CP059378.1"/>
</dbReference>
<dbReference type="EMBL" id="CP059378">
    <property type="protein sequence ID" value="QLY80426.1"/>
    <property type="molecule type" value="Genomic_DNA"/>
</dbReference>
<keyword evidence="1" id="KW-0472">Membrane</keyword>
<evidence type="ECO:0000313" key="3">
    <source>
        <dbReference type="Proteomes" id="UP000512286"/>
    </source>
</evidence>
<organism evidence="2 3">
    <name type="scientific">Clostridium intestinale</name>
    <dbReference type="NCBI Taxonomy" id="36845"/>
    <lineage>
        <taxon>Bacteria</taxon>
        <taxon>Bacillati</taxon>
        <taxon>Bacillota</taxon>
        <taxon>Clostridia</taxon>
        <taxon>Eubacteriales</taxon>
        <taxon>Clostridiaceae</taxon>
        <taxon>Clostridium</taxon>
    </lineage>
</organism>
<dbReference type="AlphaFoldDB" id="A0A7D6VRI2"/>
<feature type="transmembrane region" description="Helical" evidence="1">
    <location>
        <begin position="12"/>
        <end position="31"/>
    </location>
</feature>
<dbReference type="Proteomes" id="UP000512286">
    <property type="component" value="Chromosome"/>
</dbReference>
<reference evidence="2 3" key="1">
    <citation type="submission" date="2020-07" db="EMBL/GenBank/DDBJ databases">
        <title>Electron transfer.</title>
        <authorList>
            <person name="Huang L."/>
            <person name="Liu X."/>
            <person name="Zhou S."/>
        </authorList>
    </citation>
    <scope>NUCLEOTIDE SEQUENCE [LARGE SCALE GENOMIC DNA]</scope>
    <source>
        <strain evidence="2 3">Lx1</strain>
    </source>
</reference>
<proteinExistence type="predicted"/>
<accession>A0A7D6VRI2</accession>
<keyword evidence="1" id="KW-1133">Transmembrane helix</keyword>
<name>A0A7D6VRI2_9CLOT</name>
<evidence type="ECO:0000256" key="1">
    <source>
        <dbReference type="SAM" id="Phobius"/>
    </source>
</evidence>
<keyword evidence="1" id="KW-0812">Transmembrane</keyword>